<dbReference type="AlphaFoldDB" id="D8PYX2"/>
<dbReference type="KEGG" id="scm:SCHCO_02493014"/>
<feature type="coiled-coil region" evidence="1">
    <location>
        <begin position="546"/>
        <end position="605"/>
    </location>
</feature>
<keyword evidence="4" id="KW-1185">Reference proteome</keyword>
<dbReference type="EMBL" id="GL377304">
    <property type="protein sequence ID" value="EFI98768.1"/>
    <property type="molecule type" value="Genomic_DNA"/>
</dbReference>
<dbReference type="InParanoid" id="D8PYX2"/>
<gene>
    <name evidence="3" type="ORF">SCHCODRAFT_256381</name>
</gene>
<feature type="region of interest" description="Disordered" evidence="2">
    <location>
        <begin position="210"/>
        <end position="261"/>
    </location>
</feature>
<keyword evidence="1" id="KW-0175">Coiled coil</keyword>
<accession>D8PYX2</accession>
<feature type="compositionally biased region" description="Polar residues" evidence="2">
    <location>
        <begin position="299"/>
        <end position="345"/>
    </location>
</feature>
<dbReference type="OMA" id="RSTIDFK"/>
<protein>
    <submittedName>
        <fullName evidence="3">Uncharacterized protein</fullName>
    </submittedName>
</protein>
<dbReference type="STRING" id="578458.D8PYX2"/>
<evidence type="ECO:0000256" key="2">
    <source>
        <dbReference type="SAM" id="MobiDB-lite"/>
    </source>
</evidence>
<name>D8PYX2_SCHCM</name>
<reference evidence="3 4" key="1">
    <citation type="journal article" date="2010" name="Nat. Biotechnol.">
        <title>Genome sequence of the model mushroom Schizophyllum commune.</title>
        <authorList>
            <person name="Ohm R.A."/>
            <person name="de Jong J.F."/>
            <person name="Lugones L.G."/>
            <person name="Aerts A."/>
            <person name="Kothe E."/>
            <person name="Stajich J.E."/>
            <person name="de Vries R.P."/>
            <person name="Record E."/>
            <person name="Levasseur A."/>
            <person name="Baker S.E."/>
            <person name="Bartholomew K.A."/>
            <person name="Coutinho P.M."/>
            <person name="Erdmann S."/>
            <person name="Fowler T.J."/>
            <person name="Gathman A.C."/>
            <person name="Lombard V."/>
            <person name="Henrissat B."/>
            <person name="Knabe N."/>
            <person name="Kuees U."/>
            <person name="Lilly W.W."/>
            <person name="Lindquist E."/>
            <person name="Lucas S."/>
            <person name="Magnuson J.K."/>
            <person name="Piumi F."/>
            <person name="Raudaskoski M."/>
            <person name="Salamov A."/>
            <person name="Schmutz J."/>
            <person name="Schwarze F.W.M.R."/>
            <person name="vanKuyk P.A."/>
            <person name="Horton J.S."/>
            <person name="Grigoriev I.V."/>
            <person name="Woesten H.A.B."/>
        </authorList>
    </citation>
    <scope>NUCLEOTIDE SEQUENCE [LARGE SCALE GENOMIC DNA]</scope>
    <source>
        <strain evidence="4">H4-8 / FGSC 9210</strain>
    </source>
</reference>
<feature type="compositionally biased region" description="Polar residues" evidence="2">
    <location>
        <begin position="231"/>
        <end position="244"/>
    </location>
</feature>
<feature type="region of interest" description="Disordered" evidence="2">
    <location>
        <begin position="274"/>
        <end position="479"/>
    </location>
</feature>
<dbReference type="GeneID" id="9585283"/>
<feature type="compositionally biased region" description="Basic and acidic residues" evidence="2">
    <location>
        <begin position="282"/>
        <end position="294"/>
    </location>
</feature>
<organism evidence="4">
    <name type="scientific">Schizophyllum commune (strain H4-8 / FGSC 9210)</name>
    <name type="common">Split gill fungus</name>
    <dbReference type="NCBI Taxonomy" id="578458"/>
    <lineage>
        <taxon>Eukaryota</taxon>
        <taxon>Fungi</taxon>
        <taxon>Dikarya</taxon>
        <taxon>Basidiomycota</taxon>
        <taxon>Agaricomycotina</taxon>
        <taxon>Agaricomycetes</taxon>
        <taxon>Agaricomycetidae</taxon>
        <taxon>Agaricales</taxon>
        <taxon>Schizophyllaceae</taxon>
        <taxon>Schizophyllum</taxon>
    </lineage>
</organism>
<evidence type="ECO:0000313" key="4">
    <source>
        <dbReference type="Proteomes" id="UP000007431"/>
    </source>
</evidence>
<feature type="region of interest" description="Disordered" evidence="2">
    <location>
        <begin position="984"/>
        <end position="1003"/>
    </location>
</feature>
<proteinExistence type="predicted"/>
<feature type="compositionally biased region" description="Polar residues" evidence="2">
    <location>
        <begin position="352"/>
        <end position="370"/>
    </location>
</feature>
<feature type="compositionally biased region" description="Acidic residues" evidence="2">
    <location>
        <begin position="659"/>
        <end position="671"/>
    </location>
</feature>
<evidence type="ECO:0000256" key="1">
    <source>
        <dbReference type="SAM" id="Coils"/>
    </source>
</evidence>
<dbReference type="eggNOG" id="ENOG502RB52">
    <property type="taxonomic scope" value="Eukaryota"/>
</dbReference>
<dbReference type="Proteomes" id="UP000007431">
    <property type="component" value="Unassembled WGS sequence"/>
</dbReference>
<feature type="compositionally biased region" description="Pro residues" evidence="2">
    <location>
        <begin position="413"/>
        <end position="424"/>
    </location>
</feature>
<dbReference type="VEuPathDB" id="FungiDB:SCHCODRAFT_02493014"/>
<dbReference type="HOGENOM" id="CLU_284560_0_0_1"/>
<sequence>MYNILHIARLLDAFAEQAIANTQPYKVGTSPANGGAGATAIRATTREWRCATFDRAAIRMSCNGYLLPRDGYGDRYMSEFWAEHQDLRYKQDISECGWPAFVARSHDGFAPLTKEEQISFDATSYAACLQWVARRPNDTSSALPDDLGNADDPHGIFRELHNLSNDPFHSNSSHRDGYLVGSRAGYPVWNPSNAGAVGQAITERLYASSPGIPREENSTAAGGVEKAGGSTPASASIGDSTKASASVPDGAPMQRPPEKHAAPLRIKFPPAALETGAASQQKSKDPSPRADVQREPQAPRSQLAPTTGANGNSDHTGPSRSQSNNNQLPSINRTVTANGHASLSLNGRPESHTQSASMPTNGHTPATNGSLAEPRVPSSQPTRRSESSTSQSSSSSTTHYPPRLKPREALQPRLPPTTEEPPAPRLASVQAQDPPTDTERNGQVDPPPSSPLQSPVIGPARWSSTSRHTPVTAPAPAPDDEVTRLRLEIARLQVALAAQTEYRTLLITSLERERAIVDADRQSALAREAQHAEREARIADAAAARDVRHAEELAQLRNELAQLRNEGAKREEDARDREAWWRAANAKWDAERAEFKVELERREEQLARRDREQDEQMQVQAGLRQQIAMIQARMSASMRAGSSAMVLSLRKRPHMYLGEDSEDEGSSEDIQDAPVTRSRRVKRRSASPDALPTLAFAYTEREHKFKPKPPWYHVEELTFHTAETRPNHTAASVVAFIKTNAVSIEYHKTKGRTAVFRKKYLTLRLPDGRSAIVSADYYRLPTLFLSHFLWAYVWRVITRGEAFEKEMFNLLHLARLLRALVEGAIRAAPQYNLAEGQDICTWRFLPFDRALIRMSYDDFLLPIDGYGDRYNDEFWKRNQDTKYRPRQDIEHRNWKKIVTSRNEWLAPLEDEELQSFDAAAFAECLRIRDGVPIWVPTSEAGRAATERLKAKYSDVRSEAAQSTLQATAEASAGVVVQGIVTTDLERPEPVSSPSPSPGSSAHPAQTSICILSIQRRSSEGVASIDFDRRSSSFNAARSSGRVSRRSSLCTCEHIIASHFCDYNFFISSSDTTSNVLVSLLSSADPGGKSSV</sequence>
<feature type="region of interest" description="Disordered" evidence="2">
    <location>
        <begin position="657"/>
        <end position="686"/>
    </location>
</feature>
<feature type="compositionally biased region" description="Low complexity" evidence="2">
    <location>
        <begin position="377"/>
        <end position="398"/>
    </location>
</feature>
<evidence type="ECO:0000313" key="3">
    <source>
        <dbReference type="EMBL" id="EFI98768.1"/>
    </source>
</evidence>
<dbReference type="OrthoDB" id="3062753at2759"/>
<dbReference type="RefSeq" id="XP_003033671.1">
    <property type="nucleotide sequence ID" value="XM_003033625.1"/>
</dbReference>